<dbReference type="EMBL" id="CP029550">
    <property type="protein sequence ID" value="AWN39950.1"/>
    <property type="molecule type" value="Genomic_DNA"/>
</dbReference>
<name>A0A2U8W351_9HYPH</name>
<dbReference type="Proteomes" id="UP000245926">
    <property type="component" value="Chromosome"/>
</dbReference>
<protein>
    <submittedName>
        <fullName evidence="1">Uncharacterized protein</fullName>
    </submittedName>
</protein>
<keyword evidence="2" id="KW-1185">Reference proteome</keyword>
<dbReference type="KEGG" id="mets:DK389_04590"/>
<dbReference type="AlphaFoldDB" id="A0A2U8W351"/>
<dbReference type="RefSeq" id="WP_109887682.1">
    <property type="nucleotide sequence ID" value="NZ_CP029550.1"/>
</dbReference>
<organism evidence="1 2">
    <name type="scientific">Methylobacterium durans</name>
    <dbReference type="NCBI Taxonomy" id="2202825"/>
    <lineage>
        <taxon>Bacteria</taxon>
        <taxon>Pseudomonadati</taxon>
        <taxon>Pseudomonadota</taxon>
        <taxon>Alphaproteobacteria</taxon>
        <taxon>Hyphomicrobiales</taxon>
        <taxon>Methylobacteriaceae</taxon>
        <taxon>Methylobacterium</taxon>
    </lineage>
</organism>
<evidence type="ECO:0000313" key="2">
    <source>
        <dbReference type="Proteomes" id="UP000245926"/>
    </source>
</evidence>
<accession>A0A2U8W351</accession>
<reference evidence="2" key="1">
    <citation type="submission" date="2018-05" db="EMBL/GenBank/DDBJ databases">
        <title>Complete Genome Sequence of Methylobacterium sp. 17SD2-17.</title>
        <authorList>
            <person name="Srinivasan S."/>
        </authorList>
    </citation>
    <scope>NUCLEOTIDE SEQUENCE [LARGE SCALE GENOMIC DNA]</scope>
    <source>
        <strain evidence="2">17SD2-17</strain>
    </source>
</reference>
<gene>
    <name evidence="1" type="ORF">DK389_04590</name>
</gene>
<proteinExistence type="predicted"/>
<dbReference type="OrthoDB" id="8008592at2"/>
<sequence length="67" mass="7583">MDERLLDAAAEDVSEGEKRRADQIRLISGLTRGSDTEVCARRVLAEIERTLTIARTHRAIMLSLMDR</sequence>
<evidence type="ECO:0000313" key="1">
    <source>
        <dbReference type="EMBL" id="AWN39950.1"/>
    </source>
</evidence>